<organism evidence="2 3">
    <name type="scientific">Streptococcus urinalis 2285-97</name>
    <dbReference type="NCBI Taxonomy" id="764291"/>
    <lineage>
        <taxon>Bacteria</taxon>
        <taxon>Bacillati</taxon>
        <taxon>Bacillota</taxon>
        <taxon>Bacilli</taxon>
        <taxon>Lactobacillales</taxon>
        <taxon>Streptococcaceae</taxon>
        <taxon>Streptococcus</taxon>
    </lineage>
</organism>
<dbReference type="Proteomes" id="UP000005388">
    <property type="component" value="Unassembled WGS sequence"/>
</dbReference>
<keyword evidence="1" id="KW-0472">Membrane</keyword>
<comment type="caution">
    <text evidence="2">The sequence shown here is derived from an EMBL/GenBank/DDBJ whole genome shotgun (WGS) entry which is preliminary data.</text>
</comment>
<gene>
    <name evidence="2" type="ORF">STRUR_0495</name>
</gene>
<dbReference type="EMBL" id="AEUZ02000001">
    <property type="protein sequence ID" value="EHJ56388.1"/>
    <property type="molecule type" value="Genomic_DNA"/>
</dbReference>
<dbReference type="AlphaFoldDB" id="G5KCQ9"/>
<feature type="transmembrane region" description="Helical" evidence="1">
    <location>
        <begin position="20"/>
        <end position="43"/>
    </location>
</feature>
<accession>G5KCQ9</accession>
<name>G5KCQ9_9STRE</name>
<keyword evidence="1" id="KW-0812">Transmembrane</keyword>
<evidence type="ECO:0000313" key="2">
    <source>
        <dbReference type="EMBL" id="EHJ56388.1"/>
    </source>
</evidence>
<evidence type="ECO:0000313" key="3">
    <source>
        <dbReference type="Proteomes" id="UP000005388"/>
    </source>
</evidence>
<reference evidence="2 3" key="1">
    <citation type="journal article" date="2014" name="Int. J. Syst. Evol. Microbiol.">
        <title>Phylogenomics and the dynamic genome evolution of the genus Streptococcus.</title>
        <authorList>
            <consortium name="The Broad Institute Genome Sequencing Platform"/>
            <person name="Richards V.P."/>
            <person name="Palmer S.R."/>
            <person name="Pavinski Bitar P.D."/>
            <person name="Qin X."/>
            <person name="Weinstock G.M."/>
            <person name="Highlander S.K."/>
            <person name="Town C.D."/>
            <person name="Burne R.A."/>
            <person name="Stanhope M.J."/>
        </authorList>
    </citation>
    <scope>NUCLEOTIDE SEQUENCE [LARGE SCALE GENOMIC DNA]</scope>
    <source>
        <strain evidence="2 3">2285-97</strain>
    </source>
</reference>
<dbReference type="RefSeq" id="WP_006739148.1">
    <property type="nucleotide sequence ID" value="NZ_AEUZ02000001.1"/>
</dbReference>
<protein>
    <submittedName>
        <fullName evidence="2">Uncharacterized protein</fullName>
    </submittedName>
</protein>
<keyword evidence="1" id="KW-1133">Transmembrane helix</keyword>
<proteinExistence type="predicted"/>
<dbReference type="STRING" id="764291.STRUR_0495"/>
<evidence type="ECO:0000256" key="1">
    <source>
        <dbReference type="SAM" id="Phobius"/>
    </source>
</evidence>
<keyword evidence="3" id="KW-1185">Reference proteome</keyword>
<sequence length="66" mass="7956">MSLYPIRTSLWKDIFKELSLVGFFTSNSSWNIWLMTVVINYSYTRSLTKQYPSLNAYLKNNRKRRN</sequence>